<proteinExistence type="predicted"/>
<comment type="caution">
    <text evidence="1">The sequence shown here is derived from an EMBL/GenBank/DDBJ whole genome shotgun (WGS) entry which is preliminary data.</text>
</comment>
<reference evidence="1 2" key="1">
    <citation type="submission" date="2016-09" db="EMBL/GenBank/DDBJ databases">
        <title>Draft Genome Sequence of four Alteromonas macleodii strains isolated from copper coupons and grown long-term at elevated copper levels.</title>
        <authorList>
            <person name="Cusick K."/>
            <person name="Dale J."/>
            <person name="Little B."/>
            <person name="Biffinger J."/>
        </authorList>
    </citation>
    <scope>NUCLEOTIDE SEQUENCE [LARGE SCALE GENOMIC DNA]</scope>
    <source>
        <strain evidence="1 2">KCP01</strain>
    </source>
</reference>
<dbReference type="EMBL" id="MIPY01000062">
    <property type="protein sequence ID" value="OES24410.1"/>
    <property type="molecule type" value="Genomic_DNA"/>
</dbReference>
<evidence type="ECO:0000313" key="1">
    <source>
        <dbReference type="EMBL" id="OES24410.1"/>
    </source>
</evidence>
<accession>A0AB36FQV8</accession>
<dbReference type="AlphaFoldDB" id="A0AB36FQV8"/>
<keyword evidence="2" id="KW-1185">Reference proteome</keyword>
<protein>
    <submittedName>
        <fullName evidence="1">Uncharacterized protein</fullName>
    </submittedName>
</protein>
<dbReference type="Proteomes" id="UP000095392">
    <property type="component" value="Unassembled WGS sequence"/>
</dbReference>
<organism evidence="1 2">
    <name type="scientific">Alteromonas macleodii</name>
    <name type="common">Pseudoalteromonas macleodii</name>
    <dbReference type="NCBI Taxonomy" id="28108"/>
    <lineage>
        <taxon>Bacteria</taxon>
        <taxon>Pseudomonadati</taxon>
        <taxon>Pseudomonadota</taxon>
        <taxon>Gammaproteobacteria</taxon>
        <taxon>Alteromonadales</taxon>
        <taxon>Alteromonadaceae</taxon>
        <taxon>Alteromonas/Salinimonas group</taxon>
        <taxon>Alteromonas</taxon>
    </lineage>
</organism>
<name>A0AB36FQV8_ALTMA</name>
<evidence type="ECO:0000313" key="2">
    <source>
        <dbReference type="Proteomes" id="UP000095392"/>
    </source>
</evidence>
<sequence>MDAELLKLLREREGQPEIEANLEFDNIFDVVANTKEGAQRLKAESDDLIKNRDINEPSGGQ</sequence>
<gene>
    <name evidence="1" type="ORF">BFV95_4839</name>
</gene>